<feature type="compositionally biased region" description="Low complexity" evidence="1">
    <location>
        <begin position="294"/>
        <end position="310"/>
    </location>
</feature>
<dbReference type="InterPro" id="IPR003200">
    <property type="entry name" value="Nict_dMeBzImd_PRibTrfase"/>
</dbReference>
<dbReference type="Gene3D" id="3.40.50.10210">
    <property type="match status" value="1"/>
</dbReference>
<dbReference type="SUPFAM" id="SSF52733">
    <property type="entry name" value="Nicotinate mononucleotide:5,6-dimethylbenzimidazole phosphoribosyltransferase (CobT)"/>
    <property type="match status" value="1"/>
</dbReference>
<feature type="region of interest" description="Disordered" evidence="1">
    <location>
        <begin position="360"/>
        <end position="435"/>
    </location>
</feature>
<feature type="region of interest" description="Disordered" evidence="1">
    <location>
        <begin position="17"/>
        <end position="40"/>
    </location>
</feature>
<proteinExistence type="predicted"/>
<gene>
    <name evidence="2" type="ORF">GCM10022223_48730</name>
</gene>
<accession>A0ABP7A6I7</accession>
<comment type="caution">
    <text evidence="2">The sequence shown here is derived from an EMBL/GenBank/DDBJ whole genome shotgun (WGS) entry which is preliminary data.</text>
</comment>
<feature type="region of interest" description="Disordered" evidence="1">
    <location>
        <begin position="283"/>
        <end position="336"/>
    </location>
</feature>
<evidence type="ECO:0000313" key="2">
    <source>
        <dbReference type="EMBL" id="GAA3625792.1"/>
    </source>
</evidence>
<organism evidence="2 3">
    <name type="scientific">Kineosporia mesophila</name>
    <dbReference type="NCBI Taxonomy" id="566012"/>
    <lineage>
        <taxon>Bacteria</taxon>
        <taxon>Bacillati</taxon>
        <taxon>Actinomycetota</taxon>
        <taxon>Actinomycetes</taxon>
        <taxon>Kineosporiales</taxon>
        <taxon>Kineosporiaceae</taxon>
        <taxon>Kineosporia</taxon>
    </lineage>
</organism>
<reference evidence="3" key="1">
    <citation type="journal article" date="2019" name="Int. J. Syst. Evol. Microbiol.">
        <title>The Global Catalogue of Microorganisms (GCM) 10K type strain sequencing project: providing services to taxonomists for standard genome sequencing and annotation.</title>
        <authorList>
            <consortium name="The Broad Institute Genomics Platform"/>
            <consortium name="The Broad Institute Genome Sequencing Center for Infectious Disease"/>
            <person name="Wu L."/>
            <person name="Ma J."/>
        </authorList>
    </citation>
    <scope>NUCLEOTIDE SEQUENCE [LARGE SCALE GENOMIC DNA]</scope>
    <source>
        <strain evidence="3">JCM 16902</strain>
    </source>
</reference>
<dbReference type="Proteomes" id="UP001501074">
    <property type="component" value="Unassembled WGS sequence"/>
</dbReference>
<protein>
    <recommendedName>
        <fullName evidence="4">Nicotinate-nucleotide--dimethylbenzimidazole phosphoribosyltransferase</fullName>
    </recommendedName>
</protein>
<sequence>MMGAVQVDELNRIAALVTTPDGSPGGMRARPRGGVPSPGGDRLDELTRWWAGVVGRELPRRVEHFWLPHTGTAGPVRSQVVLHRFTAPREAQDAIDWGLATADDAVDDGTDLILLSIPARPDDIAWQVAAAQVLGLDAVEAMGWPTPGLTDRTWIERVTRIRDGLKAVHGNRKDPLRLLQLLEHRELLAGTGLLLQAAARRTPAIIDGPIATTCALLAARLAPAARSWWLAADSGGAALTRRMLEELRLVAVTDLGLDDGDGTGARLTLQLLETAVLRAQERNDEIEDDSSASAGIEPAAGVGEAGVTEARPAEETLVTEETPATEASATGRTQEPDAAAIDGAAIDAAAIDGADFVSALPDPDFDGGSTFAAIPDPDEQATPDPAVPSNPGVADHPPADAADREPLPDESDLAPGPPPGTASDTSRPTGNGERR</sequence>
<feature type="compositionally biased region" description="Basic and acidic residues" evidence="1">
    <location>
        <begin position="397"/>
        <end position="407"/>
    </location>
</feature>
<dbReference type="EMBL" id="BAAAZO010000009">
    <property type="protein sequence ID" value="GAA3625792.1"/>
    <property type="molecule type" value="Genomic_DNA"/>
</dbReference>
<dbReference type="InterPro" id="IPR036087">
    <property type="entry name" value="Nict_dMeBzImd_PRibTrfase_sf"/>
</dbReference>
<keyword evidence="3" id="KW-1185">Reference proteome</keyword>
<feature type="compositionally biased region" description="Low complexity" evidence="1">
    <location>
        <begin position="319"/>
        <end position="330"/>
    </location>
</feature>
<name>A0ABP7A6I7_9ACTN</name>
<dbReference type="PANTHER" id="PTHR43463">
    <property type="entry name" value="NICOTINATE-NUCLEOTIDE--DIMETHYLBENZIMIDAZOLE PHOSPHORIBOSYLTRANSFERASE"/>
    <property type="match status" value="1"/>
</dbReference>
<evidence type="ECO:0008006" key="4">
    <source>
        <dbReference type="Google" id="ProtNLM"/>
    </source>
</evidence>
<evidence type="ECO:0000256" key="1">
    <source>
        <dbReference type="SAM" id="MobiDB-lite"/>
    </source>
</evidence>
<dbReference type="PANTHER" id="PTHR43463:SF1">
    <property type="entry name" value="NICOTINATE-NUCLEOTIDE--DIMETHYLBENZIMIDAZOLE PHOSPHORIBOSYLTRANSFERASE"/>
    <property type="match status" value="1"/>
</dbReference>
<dbReference type="Pfam" id="PF02277">
    <property type="entry name" value="DBI_PRT"/>
    <property type="match status" value="1"/>
</dbReference>
<evidence type="ECO:0000313" key="3">
    <source>
        <dbReference type="Proteomes" id="UP001501074"/>
    </source>
</evidence>